<evidence type="ECO:0000256" key="1">
    <source>
        <dbReference type="SAM" id="MobiDB-lite"/>
    </source>
</evidence>
<sequence>MSAGTVPSIQGPYTWAKKPWTSYVQAIVDPRSQQPSGSQSGAGLTAPTISGTRDNLAISQAAGACQSATALGEFAPHGRGVHRSGQGEQDEPSHASQNEVPSQPLPSGPSTSGRYSAGTLLNDEVRRL</sequence>
<gene>
    <name evidence="2" type="ORF">PHPALM_17105</name>
</gene>
<dbReference type="Proteomes" id="UP000237271">
    <property type="component" value="Unassembled WGS sequence"/>
</dbReference>
<name>A0A2P4XN28_9STRA</name>
<protein>
    <submittedName>
        <fullName evidence="2">Uncharacterized protein</fullName>
    </submittedName>
</protein>
<organism evidence="2 3">
    <name type="scientific">Phytophthora palmivora</name>
    <dbReference type="NCBI Taxonomy" id="4796"/>
    <lineage>
        <taxon>Eukaryota</taxon>
        <taxon>Sar</taxon>
        <taxon>Stramenopiles</taxon>
        <taxon>Oomycota</taxon>
        <taxon>Peronosporomycetes</taxon>
        <taxon>Peronosporales</taxon>
        <taxon>Peronosporaceae</taxon>
        <taxon>Phytophthora</taxon>
    </lineage>
</organism>
<comment type="caution">
    <text evidence="2">The sequence shown here is derived from an EMBL/GenBank/DDBJ whole genome shotgun (WGS) entry which is preliminary data.</text>
</comment>
<reference evidence="2 3" key="1">
    <citation type="journal article" date="2017" name="Genome Biol. Evol.">
        <title>Phytophthora megakarya and P. palmivora, closely related causal agents of cacao black pod rot, underwent increases in genome sizes and gene numbers by different mechanisms.</title>
        <authorList>
            <person name="Ali S.S."/>
            <person name="Shao J."/>
            <person name="Lary D.J."/>
            <person name="Kronmiller B."/>
            <person name="Shen D."/>
            <person name="Strem M.D."/>
            <person name="Amoako-Attah I."/>
            <person name="Akrofi A.Y."/>
            <person name="Begoude B.A."/>
            <person name="Ten Hoopen G.M."/>
            <person name="Coulibaly K."/>
            <person name="Kebe B.I."/>
            <person name="Melnick R.L."/>
            <person name="Guiltinan M.J."/>
            <person name="Tyler B.M."/>
            <person name="Meinhardt L.W."/>
            <person name="Bailey B.A."/>
        </authorList>
    </citation>
    <scope>NUCLEOTIDE SEQUENCE [LARGE SCALE GENOMIC DNA]</scope>
    <source>
        <strain evidence="3">sbr112.9</strain>
    </source>
</reference>
<dbReference type="OrthoDB" id="146594at2759"/>
<feature type="compositionally biased region" description="Low complexity" evidence="1">
    <location>
        <begin position="32"/>
        <end position="43"/>
    </location>
</feature>
<keyword evidence="3" id="KW-1185">Reference proteome</keyword>
<feature type="region of interest" description="Disordered" evidence="1">
    <location>
        <begin position="27"/>
        <end position="50"/>
    </location>
</feature>
<accession>A0A2P4XN28</accession>
<evidence type="ECO:0000313" key="2">
    <source>
        <dbReference type="EMBL" id="POM66961.1"/>
    </source>
</evidence>
<dbReference type="AlphaFoldDB" id="A0A2P4XN28"/>
<proteinExistence type="predicted"/>
<feature type="region of interest" description="Disordered" evidence="1">
    <location>
        <begin position="73"/>
        <end position="128"/>
    </location>
</feature>
<dbReference type="EMBL" id="NCKW01009497">
    <property type="protein sequence ID" value="POM66961.1"/>
    <property type="molecule type" value="Genomic_DNA"/>
</dbReference>
<evidence type="ECO:0000313" key="3">
    <source>
        <dbReference type="Proteomes" id="UP000237271"/>
    </source>
</evidence>